<dbReference type="Pfam" id="PF08239">
    <property type="entry name" value="SH3_3"/>
    <property type="match status" value="1"/>
</dbReference>
<keyword evidence="1" id="KW-1133">Transmembrane helix</keyword>
<reference evidence="3 4" key="1">
    <citation type="submission" date="2016-06" db="EMBL/GenBank/DDBJ databases">
        <title>The sequenced genome of the ice-adhering bacterium Marinomonas primoryensis, from Antarctica.</title>
        <authorList>
            <person name="Graham L."/>
            <person name="Vance T.D.R."/>
            <person name="Davies P.L."/>
        </authorList>
    </citation>
    <scope>NUCLEOTIDE SEQUENCE [LARGE SCALE GENOMIC DNA]</scope>
    <source>
        <strain evidence="3 4">AceL</strain>
    </source>
</reference>
<proteinExistence type="predicted"/>
<evidence type="ECO:0000313" key="3">
    <source>
        <dbReference type="EMBL" id="AWY00455.1"/>
    </source>
</evidence>
<dbReference type="Gene3D" id="2.30.30.40">
    <property type="entry name" value="SH3 Domains"/>
    <property type="match status" value="1"/>
</dbReference>
<dbReference type="PROSITE" id="PS51781">
    <property type="entry name" value="SH3B"/>
    <property type="match status" value="1"/>
</dbReference>
<evidence type="ECO:0000313" key="4">
    <source>
        <dbReference type="Proteomes" id="UP000249898"/>
    </source>
</evidence>
<dbReference type="Proteomes" id="UP000249898">
    <property type="component" value="Chromosome"/>
</dbReference>
<dbReference type="OrthoDB" id="7058935at2"/>
<accession>A0A2Z4PSQ7</accession>
<keyword evidence="1" id="KW-0472">Membrane</keyword>
<evidence type="ECO:0000256" key="1">
    <source>
        <dbReference type="SAM" id="Phobius"/>
    </source>
</evidence>
<dbReference type="InterPro" id="IPR003646">
    <property type="entry name" value="SH3-like_bac-type"/>
</dbReference>
<dbReference type="AlphaFoldDB" id="A0A2Z4PSQ7"/>
<evidence type="ECO:0000259" key="2">
    <source>
        <dbReference type="PROSITE" id="PS51781"/>
    </source>
</evidence>
<organism evidence="3 4">
    <name type="scientific">Marinomonas primoryensis</name>
    <dbReference type="NCBI Taxonomy" id="178399"/>
    <lineage>
        <taxon>Bacteria</taxon>
        <taxon>Pseudomonadati</taxon>
        <taxon>Pseudomonadota</taxon>
        <taxon>Gammaproteobacteria</taxon>
        <taxon>Oceanospirillales</taxon>
        <taxon>Oceanospirillaceae</taxon>
        <taxon>Marinomonas</taxon>
    </lineage>
</organism>
<feature type="transmembrane region" description="Helical" evidence="1">
    <location>
        <begin position="194"/>
        <end position="215"/>
    </location>
</feature>
<gene>
    <name evidence="3" type="ORF">A8139_10920</name>
</gene>
<dbReference type="RefSeq" id="WP_112138091.1">
    <property type="nucleotide sequence ID" value="NZ_CP016181.1"/>
</dbReference>
<name>A0A2Z4PSQ7_9GAMM</name>
<sequence length="317" mass="36091">MSRFKDPLKDIRASLALMSDPLKEHREMMASISDPMKNLRASMALMSDPLKEHREMMASISDPMKDFRASISLMSYPMKEHREMMASFTNPMKDLLASLALMPYPFTDIQKTIANSVSLKSIRDIVFEVQQEIEVDSKGVVSLATKRIAAAELQELSDEIFHNSSLEKSNSLEESINNLINEIRSQKDPLTQRILICFVYPLIIIVIASFINPIVDHHVKSYLNSDKRMLAKELKANVNSVIDNNDVLSSLRYISADTLNVRASGSVKSETIGYLRFSSTVFVIEKQKSWTLIEWNDPETDAQITGWVFSRYLAKFR</sequence>
<protein>
    <recommendedName>
        <fullName evidence="2">SH3b domain-containing protein</fullName>
    </recommendedName>
</protein>
<keyword evidence="1" id="KW-0812">Transmembrane</keyword>
<dbReference type="EMBL" id="CP016181">
    <property type="protein sequence ID" value="AWY00455.1"/>
    <property type="molecule type" value="Genomic_DNA"/>
</dbReference>
<feature type="domain" description="SH3b" evidence="2">
    <location>
        <begin position="249"/>
        <end position="317"/>
    </location>
</feature>